<dbReference type="Gene3D" id="3.40.50.12160">
    <property type="entry name" value="Methylthiotransferase, N-terminal domain"/>
    <property type="match status" value="1"/>
</dbReference>
<feature type="domain" description="Radical SAM core" evidence="19">
    <location>
        <begin position="197"/>
        <end position="430"/>
    </location>
</feature>
<dbReference type="CDD" id="cd01335">
    <property type="entry name" value="Radical_SAM"/>
    <property type="match status" value="1"/>
</dbReference>
<dbReference type="InterPro" id="IPR020612">
    <property type="entry name" value="Methylthiotransferase_CS"/>
</dbReference>
<dbReference type="PANTHER" id="PTHR11918">
    <property type="entry name" value="RADICAL SAM PROTEINS"/>
    <property type="match status" value="1"/>
</dbReference>
<feature type="compositionally biased region" description="Polar residues" evidence="15">
    <location>
        <begin position="43"/>
        <end position="52"/>
    </location>
</feature>
<evidence type="ECO:0000256" key="15">
    <source>
        <dbReference type="SAM" id="MobiDB-lite"/>
    </source>
</evidence>
<comment type="catalytic activity">
    <reaction evidence="14">
        <text>N(6)-L-threonylcarbamoyladenosine(37) in tRNA + (sulfur carrier)-SH + AH2 + 2 S-adenosyl-L-methionine = 2-methylsulfanyl-N(6)-L-threonylcarbamoyladenosine(37) in tRNA + (sulfur carrier)-H + 5'-deoxyadenosine + L-methionine + A + S-adenosyl-L-homocysteine + 2 H(+)</text>
        <dbReference type="Rhea" id="RHEA:37075"/>
        <dbReference type="Rhea" id="RHEA-COMP:10163"/>
        <dbReference type="Rhea" id="RHEA-COMP:11092"/>
        <dbReference type="Rhea" id="RHEA-COMP:14737"/>
        <dbReference type="Rhea" id="RHEA-COMP:14739"/>
        <dbReference type="ChEBI" id="CHEBI:13193"/>
        <dbReference type="ChEBI" id="CHEBI:15378"/>
        <dbReference type="ChEBI" id="CHEBI:17319"/>
        <dbReference type="ChEBI" id="CHEBI:17499"/>
        <dbReference type="ChEBI" id="CHEBI:29917"/>
        <dbReference type="ChEBI" id="CHEBI:57844"/>
        <dbReference type="ChEBI" id="CHEBI:57856"/>
        <dbReference type="ChEBI" id="CHEBI:59789"/>
        <dbReference type="ChEBI" id="CHEBI:64428"/>
        <dbReference type="ChEBI" id="CHEBI:74418"/>
        <dbReference type="ChEBI" id="CHEBI:74420"/>
        <dbReference type="EC" id="2.8.4.5"/>
    </reaction>
</comment>
<evidence type="ECO:0000256" key="2">
    <source>
        <dbReference type="ARBA" id="ARBA00002399"/>
    </source>
</evidence>
<dbReference type="SMART" id="SM00729">
    <property type="entry name" value="Elp3"/>
    <property type="match status" value="1"/>
</dbReference>
<dbReference type="FunFam" id="3.80.30.20:FF:000002">
    <property type="entry name" value="threonylcarbamoyladenosine tRNA methylthiotransferase isoform X2"/>
    <property type="match status" value="1"/>
</dbReference>
<evidence type="ECO:0000256" key="10">
    <source>
        <dbReference type="ARBA" id="ARBA00022723"/>
    </source>
</evidence>
<dbReference type="InterPro" id="IPR002792">
    <property type="entry name" value="TRAM_dom"/>
</dbReference>
<evidence type="ECO:0000313" key="21">
    <source>
        <dbReference type="Proteomes" id="UP001472866"/>
    </source>
</evidence>
<keyword evidence="16" id="KW-0812">Transmembrane</keyword>
<evidence type="ECO:0000259" key="17">
    <source>
        <dbReference type="PROSITE" id="PS50926"/>
    </source>
</evidence>
<feature type="region of interest" description="Disordered" evidence="15">
    <location>
        <begin position="16"/>
        <end position="52"/>
    </location>
</feature>
<evidence type="ECO:0000256" key="14">
    <source>
        <dbReference type="ARBA" id="ARBA00051661"/>
    </source>
</evidence>
<evidence type="ECO:0000256" key="16">
    <source>
        <dbReference type="SAM" id="Phobius"/>
    </source>
</evidence>
<feature type="domain" description="MTTase N-terminal" evidence="18">
    <location>
        <begin position="68"/>
        <end position="176"/>
    </location>
</feature>
<evidence type="ECO:0000256" key="13">
    <source>
        <dbReference type="ARBA" id="ARBA00031213"/>
    </source>
</evidence>
<dbReference type="Gene3D" id="3.80.30.20">
    <property type="entry name" value="tm_1862 like domain"/>
    <property type="match status" value="1"/>
</dbReference>
<dbReference type="PROSITE" id="PS01278">
    <property type="entry name" value="MTTASE_RADICAL"/>
    <property type="match status" value="1"/>
</dbReference>
<dbReference type="PANTHER" id="PTHR11918:SF45">
    <property type="entry name" value="THREONYLCARBAMOYLADENOSINE TRNA METHYLTHIOTRANSFERASE"/>
    <property type="match status" value="1"/>
</dbReference>
<dbReference type="GO" id="GO:0051539">
    <property type="term" value="F:4 iron, 4 sulfur cluster binding"/>
    <property type="evidence" value="ECO:0007669"/>
    <property type="project" value="UniProtKB-KW"/>
</dbReference>
<evidence type="ECO:0000256" key="8">
    <source>
        <dbReference type="ARBA" id="ARBA00022691"/>
    </source>
</evidence>
<dbReference type="EMBL" id="CP151517">
    <property type="protein sequence ID" value="WZN66894.1"/>
    <property type="molecule type" value="Genomic_DNA"/>
</dbReference>
<evidence type="ECO:0000256" key="11">
    <source>
        <dbReference type="ARBA" id="ARBA00023004"/>
    </source>
</evidence>
<comment type="similarity">
    <text evidence="3">Belongs to the methylthiotransferase family. CDKAL1 subfamily.</text>
</comment>
<dbReference type="GO" id="GO:0046872">
    <property type="term" value="F:metal ion binding"/>
    <property type="evidence" value="ECO:0007669"/>
    <property type="project" value="UniProtKB-KW"/>
</dbReference>
<dbReference type="InterPro" id="IPR038135">
    <property type="entry name" value="Methylthiotransferase_N_sf"/>
</dbReference>
<dbReference type="NCBIfam" id="TIGR00089">
    <property type="entry name" value="MiaB/RimO family radical SAM methylthiotransferase"/>
    <property type="match status" value="1"/>
</dbReference>
<dbReference type="SFLD" id="SFLDS00029">
    <property type="entry name" value="Radical_SAM"/>
    <property type="match status" value="1"/>
</dbReference>
<reference evidence="20 21" key="1">
    <citation type="submission" date="2024-03" db="EMBL/GenBank/DDBJ databases">
        <title>Complete genome sequence of the green alga Chloropicon roscoffensis RCC1871.</title>
        <authorList>
            <person name="Lemieux C."/>
            <person name="Pombert J.-F."/>
            <person name="Otis C."/>
            <person name="Turmel M."/>
        </authorList>
    </citation>
    <scope>NUCLEOTIDE SEQUENCE [LARGE SCALE GENOMIC DNA]</scope>
    <source>
        <strain evidence="20 21">RCC1871</strain>
    </source>
</reference>
<keyword evidence="16" id="KW-1133">Transmembrane helix</keyword>
<dbReference type="EC" id="2.8.4.5" evidence="4"/>
<keyword evidence="11" id="KW-0408">Iron</keyword>
<dbReference type="InterPro" id="IPR013848">
    <property type="entry name" value="Methylthiotransferase_N"/>
</dbReference>
<protein>
    <recommendedName>
        <fullName evidence="5">Threonylcarbamoyladenosine tRNA methylthiotransferase</fullName>
        <ecNumber evidence="4">2.8.4.5</ecNumber>
    </recommendedName>
    <alternativeName>
        <fullName evidence="13">tRNA-t(6)A37 methylthiotransferase</fullName>
    </alternativeName>
</protein>
<dbReference type="PROSITE" id="PS50926">
    <property type="entry name" value="TRAM"/>
    <property type="match status" value="1"/>
</dbReference>
<dbReference type="FunFam" id="3.40.50.12160:FF:000009">
    <property type="entry name" value="threonylcarbamoyladenosine tRNA methylthiotransferase"/>
    <property type="match status" value="1"/>
</dbReference>
<dbReference type="SFLD" id="SFLDG01082">
    <property type="entry name" value="B12-binding_domain_containing"/>
    <property type="match status" value="1"/>
</dbReference>
<dbReference type="InterPro" id="IPR006466">
    <property type="entry name" value="MiaB-like_arc_euk"/>
</dbReference>
<dbReference type="SUPFAM" id="SSF102114">
    <property type="entry name" value="Radical SAM enzymes"/>
    <property type="match status" value="1"/>
</dbReference>
<evidence type="ECO:0000256" key="1">
    <source>
        <dbReference type="ARBA" id="ARBA00001966"/>
    </source>
</evidence>
<keyword evidence="21" id="KW-1185">Reference proteome</keyword>
<keyword evidence="7" id="KW-0808">Transferase</keyword>
<feature type="domain" description="TRAM" evidence="17">
    <location>
        <begin position="432"/>
        <end position="494"/>
    </location>
</feature>
<dbReference type="Pfam" id="PF01938">
    <property type="entry name" value="TRAM"/>
    <property type="match status" value="1"/>
</dbReference>
<evidence type="ECO:0000256" key="12">
    <source>
        <dbReference type="ARBA" id="ARBA00023014"/>
    </source>
</evidence>
<keyword evidence="9" id="KW-0819">tRNA processing</keyword>
<comment type="function">
    <text evidence="2">Catalyzes the methylthiolation of N6-threonylcarbamoyladenosine (t(6)A), leading to the formation of 2-methylthio-N6-threonylcarbamoyladenosine (ms(2)t(6)A) at position 37 in tRNAs that read codons beginning with adenine.</text>
</comment>
<dbReference type="GO" id="GO:0035598">
    <property type="term" value="F:tRNA (N(6)-L-threonylcarbamoyladenosine(37)-C(2))-methylthiotransferase activity"/>
    <property type="evidence" value="ECO:0007669"/>
    <property type="project" value="UniProtKB-EC"/>
</dbReference>
<keyword evidence="10" id="KW-0479">Metal-binding</keyword>
<comment type="cofactor">
    <cofactor evidence="1">
        <name>[4Fe-4S] cluster</name>
        <dbReference type="ChEBI" id="CHEBI:49883"/>
    </cofactor>
</comment>
<accession>A0AAX4PLW4</accession>
<sequence>MAASVVDIEDIAAGGAGDQARDAGVWVRPGPRPRGRGRVEQPPTGSNESLNASQTLARESFDGVPGIGSVWIKTFGCSHNASDSEYMAGQLQAYGYSLVDERGDADLWLVNTCTVKNPSEQAMVNIMAKGRELGKPMVVAGCVPQGDRKSKSLEGVSLLGVSQIDRVVEAVEETLRGNEVKLLAKKSLPRLDLPKVRKNRHVEIIPLSTGCLGSCTYCKTKHARGELGSYDPDEIVARARAAAEDPEIREIWLSSEDTGAYGRDLGMRLPELLRRIIEVLPKSGKTRLRVGMSNPPFMLDSLEEIAECLNHPLVFSYLHIPVQSASNSVLLAMNREYTVEEFRECCDTLLELVPGLELATDIICGFPGETDEDHDQTMELVRDYAFKHCHISQFYPRPGTPAARMRRVPTKVVKQRTREVSALVDSFVDAYAPLEGTTQLVSIVERAADGRRLVGHTPTYAQILIDGPGELIGTMALVRVTKATRWSAFGEVLNSPLSADIVGDRALRRGRQVETAKPVGPSWGGWLDTGRLHPSDLLPWLGLGVGVLGVVLTSLRIVHYRHSAGGDRA</sequence>
<feature type="transmembrane region" description="Helical" evidence="16">
    <location>
        <begin position="537"/>
        <end position="558"/>
    </location>
</feature>
<dbReference type="NCBIfam" id="TIGR01578">
    <property type="entry name" value="MiaB-like-B"/>
    <property type="match status" value="1"/>
</dbReference>
<keyword evidence="12" id="KW-0411">Iron-sulfur</keyword>
<evidence type="ECO:0000313" key="20">
    <source>
        <dbReference type="EMBL" id="WZN66894.1"/>
    </source>
</evidence>
<evidence type="ECO:0000256" key="7">
    <source>
        <dbReference type="ARBA" id="ARBA00022679"/>
    </source>
</evidence>
<dbReference type="InterPro" id="IPR007197">
    <property type="entry name" value="rSAM"/>
</dbReference>
<evidence type="ECO:0000256" key="4">
    <source>
        <dbReference type="ARBA" id="ARBA00013273"/>
    </source>
</evidence>
<evidence type="ECO:0000256" key="6">
    <source>
        <dbReference type="ARBA" id="ARBA00022485"/>
    </source>
</evidence>
<dbReference type="Pfam" id="PF04055">
    <property type="entry name" value="Radical_SAM"/>
    <property type="match status" value="1"/>
</dbReference>
<dbReference type="PROSITE" id="PS51918">
    <property type="entry name" value="RADICAL_SAM"/>
    <property type="match status" value="1"/>
</dbReference>
<dbReference type="InterPro" id="IPR058240">
    <property type="entry name" value="rSAM_sf"/>
</dbReference>
<dbReference type="Pfam" id="PF00919">
    <property type="entry name" value="UPF0004"/>
    <property type="match status" value="1"/>
</dbReference>
<dbReference type="GO" id="GO:0005783">
    <property type="term" value="C:endoplasmic reticulum"/>
    <property type="evidence" value="ECO:0007669"/>
    <property type="project" value="TreeGrafter"/>
</dbReference>
<dbReference type="InterPro" id="IPR023404">
    <property type="entry name" value="rSAM_horseshoe"/>
</dbReference>
<name>A0AAX4PLW4_9CHLO</name>
<evidence type="ECO:0000259" key="19">
    <source>
        <dbReference type="PROSITE" id="PS51918"/>
    </source>
</evidence>
<keyword evidence="16" id="KW-0472">Membrane</keyword>
<evidence type="ECO:0000256" key="5">
    <source>
        <dbReference type="ARBA" id="ARBA00018810"/>
    </source>
</evidence>
<keyword evidence="6" id="KW-0004">4Fe-4S</keyword>
<dbReference type="InterPro" id="IPR005839">
    <property type="entry name" value="Methylthiotransferase"/>
</dbReference>
<keyword evidence="8" id="KW-0949">S-adenosyl-L-methionine</keyword>
<gene>
    <name evidence="20" type="ORF">HKI87_17g84650</name>
</gene>
<dbReference type="Proteomes" id="UP001472866">
    <property type="component" value="Chromosome 17"/>
</dbReference>
<organism evidence="20 21">
    <name type="scientific">Chloropicon roscoffensis</name>
    <dbReference type="NCBI Taxonomy" id="1461544"/>
    <lineage>
        <taxon>Eukaryota</taxon>
        <taxon>Viridiplantae</taxon>
        <taxon>Chlorophyta</taxon>
        <taxon>Chloropicophyceae</taxon>
        <taxon>Chloropicales</taxon>
        <taxon>Chloropicaceae</taxon>
        <taxon>Chloropicon</taxon>
    </lineage>
</organism>
<evidence type="ECO:0000259" key="18">
    <source>
        <dbReference type="PROSITE" id="PS51449"/>
    </source>
</evidence>
<dbReference type="InterPro" id="IPR006638">
    <property type="entry name" value="Elp3/MiaA/NifB-like_rSAM"/>
</dbReference>
<dbReference type="AlphaFoldDB" id="A0AAX4PLW4"/>
<dbReference type="PROSITE" id="PS51449">
    <property type="entry name" value="MTTASE_N"/>
    <property type="match status" value="1"/>
</dbReference>
<evidence type="ECO:0000256" key="9">
    <source>
        <dbReference type="ARBA" id="ARBA00022694"/>
    </source>
</evidence>
<evidence type="ECO:0000256" key="3">
    <source>
        <dbReference type="ARBA" id="ARBA00008616"/>
    </source>
</evidence>
<proteinExistence type="inferred from homology"/>